<keyword evidence="2" id="KW-1185">Reference proteome</keyword>
<dbReference type="Proteomes" id="UP000019678">
    <property type="component" value="Unassembled WGS sequence"/>
</dbReference>
<evidence type="ECO:0000313" key="1">
    <source>
        <dbReference type="EMBL" id="EYF03503.1"/>
    </source>
</evidence>
<gene>
    <name evidence="1" type="ORF">CAP_5487</name>
</gene>
<comment type="caution">
    <text evidence="1">The sequence shown here is derived from an EMBL/GenBank/DDBJ whole genome shotgun (WGS) entry which is preliminary data.</text>
</comment>
<dbReference type="EMBL" id="ASRX01000045">
    <property type="protein sequence ID" value="EYF03503.1"/>
    <property type="molecule type" value="Genomic_DNA"/>
</dbReference>
<evidence type="ECO:0000313" key="2">
    <source>
        <dbReference type="Proteomes" id="UP000019678"/>
    </source>
</evidence>
<dbReference type="AlphaFoldDB" id="A0A017T2P8"/>
<protein>
    <submittedName>
        <fullName evidence="1">Uncharacterized protein</fullName>
    </submittedName>
</protein>
<accession>A0A017T2P8</accession>
<name>A0A017T2P8_9BACT</name>
<sequence length="43" mass="4889">MVCRAPRSSRQRDGFPDALARCREEQPALHAKKHQGCTHARCL</sequence>
<reference evidence="1 2" key="1">
    <citation type="submission" date="2013-05" db="EMBL/GenBank/DDBJ databases">
        <title>Genome assembly of Chondromyces apiculatus DSM 436.</title>
        <authorList>
            <person name="Sharma G."/>
            <person name="Khatri I."/>
            <person name="Kaur C."/>
            <person name="Mayilraj S."/>
            <person name="Subramanian S."/>
        </authorList>
    </citation>
    <scope>NUCLEOTIDE SEQUENCE [LARGE SCALE GENOMIC DNA]</scope>
    <source>
        <strain evidence="1 2">DSM 436</strain>
    </source>
</reference>
<organism evidence="1 2">
    <name type="scientific">Chondromyces apiculatus DSM 436</name>
    <dbReference type="NCBI Taxonomy" id="1192034"/>
    <lineage>
        <taxon>Bacteria</taxon>
        <taxon>Pseudomonadati</taxon>
        <taxon>Myxococcota</taxon>
        <taxon>Polyangia</taxon>
        <taxon>Polyangiales</taxon>
        <taxon>Polyangiaceae</taxon>
        <taxon>Chondromyces</taxon>
    </lineage>
</organism>
<proteinExistence type="predicted"/>